<dbReference type="AlphaFoldDB" id="X1FPH6"/>
<dbReference type="EMBL" id="BARU01010563">
    <property type="protein sequence ID" value="GAH34410.1"/>
    <property type="molecule type" value="Genomic_DNA"/>
</dbReference>
<dbReference type="PROSITE" id="PS00889">
    <property type="entry name" value="CNMP_BINDING_2"/>
    <property type="match status" value="1"/>
</dbReference>
<name>X1FPH6_9ZZZZ</name>
<dbReference type="CDD" id="cd00038">
    <property type="entry name" value="CAP_ED"/>
    <property type="match status" value="1"/>
</dbReference>
<dbReference type="InterPro" id="IPR018488">
    <property type="entry name" value="cNMP-bd_CS"/>
</dbReference>
<protein>
    <recommendedName>
        <fullName evidence="1">Cyclic nucleotide-binding domain-containing protein</fullName>
    </recommendedName>
</protein>
<accession>X1FPH6</accession>
<dbReference type="SMART" id="SM00100">
    <property type="entry name" value="cNMP"/>
    <property type="match status" value="1"/>
</dbReference>
<dbReference type="PANTHER" id="PTHR24567:SF68">
    <property type="entry name" value="DNA-BINDING TRANSCRIPTIONAL DUAL REGULATOR CRP"/>
    <property type="match status" value="1"/>
</dbReference>
<feature type="domain" description="Cyclic nucleotide-binding" evidence="1">
    <location>
        <begin position="14"/>
        <end position="146"/>
    </location>
</feature>
<dbReference type="InterPro" id="IPR050397">
    <property type="entry name" value="Env_Response_Regulators"/>
</dbReference>
<evidence type="ECO:0000259" key="1">
    <source>
        <dbReference type="PROSITE" id="PS50042"/>
    </source>
</evidence>
<gene>
    <name evidence="2" type="ORF">S03H2_20107</name>
</gene>
<reference evidence="2" key="1">
    <citation type="journal article" date="2014" name="Front. Microbiol.">
        <title>High frequency of phylogenetically diverse reductive dehalogenase-homologous genes in deep subseafloor sedimentary metagenomes.</title>
        <authorList>
            <person name="Kawai M."/>
            <person name="Futagami T."/>
            <person name="Toyoda A."/>
            <person name="Takaki Y."/>
            <person name="Nishi S."/>
            <person name="Hori S."/>
            <person name="Arai W."/>
            <person name="Tsubouchi T."/>
            <person name="Morono Y."/>
            <person name="Uchiyama I."/>
            <person name="Ito T."/>
            <person name="Fujiyama A."/>
            <person name="Inagaki F."/>
            <person name="Takami H."/>
        </authorList>
    </citation>
    <scope>NUCLEOTIDE SEQUENCE</scope>
    <source>
        <strain evidence="2">Expedition CK06-06</strain>
    </source>
</reference>
<organism evidence="2">
    <name type="scientific">marine sediment metagenome</name>
    <dbReference type="NCBI Taxonomy" id="412755"/>
    <lineage>
        <taxon>unclassified sequences</taxon>
        <taxon>metagenomes</taxon>
        <taxon>ecological metagenomes</taxon>
    </lineage>
</organism>
<evidence type="ECO:0000313" key="2">
    <source>
        <dbReference type="EMBL" id="GAH34410.1"/>
    </source>
</evidence>
<comment type="caution">
    <text evidence="2">The sequence shown here is derived from an EMBL/GenBank/DDBJ whole genome shotgun (WGS) entry which is preliminary data.</text>
</comment>
<dbReference type="PANTHER" id="PTHR24567">
    <property type="entry name" value="CRP FAMILY TRANSCRIPTIONAL REGULATORY PROTEIN"/>
    <property type="match status" value="1"/>
</dbReference>
<dbReference type="Gene3D" id="2.60.120.10">
    <property type="entry name" value="Jelly Rolls"/>
    <property type="match status" value="1"/>
</dbReference>
<dbReference type="PROSITE" id="PS50042">
    <property type="entry name" value="CNMP_BINDING_3"/>
    <property type="match status" value="1"/>
</dbReference>
<dbReference type="InterPro" id="IPR014710">
    <property type="entry name" value="RmlC-like_jellyroll"/>
</dbReference>
<dbReference type="InterPro" id="IPR018490">
    <property type="entry name" value="cNMP-bd_dom_sf"/>
</dbReference>
<sequence length="171" mass="18889">MSNIKTGEVANFELLTGLAAKERETVCSLLKEKYYPEGKVIFNEGDQGGEIFFLLAGEVEISQALTLPMSKAADYDSRDKSIIRLSGENGAVFGEVSIFSNEDKRTATVTALTDCRMGILTEKDFFQILVSNKQVGYKILLNLIRIVCDRLVTANKNVLKLTTALSLILEK</sequence>
<dbReference type="GO" id="GO:0005829">
    <property type="term" value="C:cytosol"/>
    <property type="evidence" value="ECO:0007669"/>
    <property type="project" value="TreeGrafter"/>
</dbReference>
<proteinExistence type="predicted"/>
<dbReference type="GO" id="GO:0003700">
    <property type="term" value="F:DNA-binding transcription factor activity"/>
    <property type="evidence" value="ECO:0007669"/>
    <property type="project" value="TreeGrafter"/>
</dbReference>
<dbReference type="SUPFAM" id="SSF51206">
    <property type="entry name" value="cAMP-binding domain-like"/>
    <property type="match status" value="1"/>
</dbReference>
<dbReference type="InterPro" id="IPR000595">
    <property type="entry name" value="cNMP-bd_dom"/>
</dbReference>
<dbReference type="Pfam" id="PF00027">
    <property type="entry name" value="cNMP_binding"/>
    <property type="match status" value="1"/>
</dbReference>